<evidence type="ECO:0000256" key="1">
    <source>
        <dbReference type="SAM" id="Phobius"/>
    </source>
</evidence>
<sequence>MNNLTELFNSWHIIRWMGFMAFFFFTMSLAYGMLGRFKKFKKKKALFNWIHISSSWAGVLTVLVHMLTLLINHYQPYKVVEIFIPFASHYMRVASALGIIAFFLVLLVVFTSDVLMSKLKRTTWKTIHVLVFPSWLFMLAHSIWMGTDTRTWWGLAVYVGATTIVLTLFAFYQWEHRKHTVSVRG</sequence>
<feature type="transmembrane region" description="Helical" evidence="1">
    <location>
        <begin position="127"/>
        <end position="146"/>
    </location>
</feature>
<feature type="transmembrane region" description="Helical" evidence="1">
    <location>
        <begin position="91"/>
        <end position="115"/>
    </location>
</feature>
<proteinExistence type="predicted"/>
<evidence type="ECO:0000313" key="2">
    <source>
        <dbReference type="EMBL" id="MED5020165.1"/>
    </source>
</evidence>
<name>A0ABU6Q1D7_9BACL</name>
<keyword evidence="1" id="KW-0812">Transmembrane</keyword>
<gene>
    <name evidence="2" type="ORF">P9847_23130</name>
</gene>
<feature type="transmembrane region" description="Helical" evidence="1">
    <location>
        <begin position="152"/>
        <end position="172"/>
    </location>
</feature>
<dbReference type="Proteomes" id="UP001343257">
    <property type="component" value="Unassembled WGS sequence"/>
</dbReference>
<keyword evidence="1" id="KW-0472">Membrane</keyword>
<evidence type="ECO:0000313" key="3">
    <source>
        <dbReference type="Proteomes" id="UP001343257"/>
    </source>
</evidence>
<organism evidence="2 3">
    <name type="scientific">Paenibacillus chibensis</name>
    <dbReference type="NCBI Taxonomy" id="59846"/>
    <lineage>
        <taxon>Bacteria</taxon>
        <taxon>Bacillati</taxon>
        <taxon>Bacillota</taxon>
        <taxon>Bacilli</taxon>
        <taxon>Bacillales</taxon>
        <taxon>Paenibacillaceae</taxon>
        <taxon>Paenibacillus</taxon>
    </lineage>
</organism>
<comment type="caution">
    <text evidence="2">The sequence shown here is derived from an EMBL/GenBank/DDBJ whole genome shotgun (WGS) entry which is preliminary data.</text>
</comment>
<dbReference type="EMBL" id="JARTLD010000063">
    <property type="protein sequence ID" value="MED5020165.1"/>
    <property type="molecule type" value="Genomic_DNA"/>
</dbReference>
<feature type="transmembrane region" description="Helical" evidence="1">
    <location>
        <begin position="46"/>
        <end position="71"/>
    </location>
</feature>
<dbReference type="RefSeq" id="WP_328281410.1">
    <property type="nucleotide sequence ID" value="NZ_JARTLD010000063.1"/>
</dbReference>
<keyword evidence="1" id="KW-1133">Transmembrane helix</keyword>
<keyword evidence="3" id="KW-1185">Reference proteome</keyword>
<accession>A0ABU6Q1D7</accession>
<protein>
    <submittedName>
        <fullName evidence="2">Ferric reductase-like transmembrane domain-containing protein</fullName>
    </submittedName>
</protein>
<reference evidence="2 3" key="1">
    <citation type="submission" date="2023-03" db="EMBL/GenBank/DDBJ databases">
        <title>Bacillus Genome Sequencing.</title>
        <authorList>
            <person name="Dunlap C."/>
        </authorList>
    </citation>
    <scope>NUCLEOTIDE SEQUENCE [LARGE SCALE GENOMIC DNA]</scope>
    <source>
        <strain evidence="2 3">NRS-52</strain>
    </source>
</reference>
<feature type="transmembrane region" description="Helical" evidence="1">
    <location>
        <begin position="13"/>
        <end position="34"/>
    </location>
</feature>